<evidence type="ECO:0000313" key="2">
    <source>
        <dbReference type="EMBL" id="KIY98733.1"/>
    </source>
</evidence>
<dbReference type="InterPro" id="IPR036291">
    <property type="entry name" value="NAD(P)-bd_dom_sf"/>
</dbReference>
<evidence type="ECO:0000313" key="3">
    <source>
        <dbReference type="Proteomes" id="UP000054498"/>
    </source>
</evidence>
<sequence length="142" mass="14604">METALQRRGMSLKTARGSARLCHARVRTVVRAQKTGPRGTFKLTKGGASAQQAAAPALDLFGTLTRSLSRGAKSPVSGGGARDPGTVFVAGATGKLGIRIVRELLDAGFKVRAGARDVEKAEANAAIAAQLGLVDPGEQARP</sequence>
<dbReference type="GeneID" id="25742103"/>
<dbReference type="EMBL" id="KK102081">
    <property type="protein sequence ID" value="KIY98733.1"/>
    <property type="molecule type" value="Genomic_DNA"/>
</dbReference>
<keyword evidence="3" id="KW-1185">Reference proteome</keyword>
<dbReference type="AlphaFoldDB" id="A0A0D2KTD5"/>
<name>A0A0D2KTD5_9CHLO</name>
<accession>A0A0D2KTD5</accession>
<dbReference type="STRING" id="145388.A0A0D2KTD5"/>
<dbReference type="Proteomes" id="UP000054498">
    <property type="component" value="Unassembled WGS sequence"/>
</dbReference>
<evidence type="ECO:0000259" key="1">
    <source>
        <dbReference type="Pfam" id="PF05368"/>
    </source>
</evidence>
<dbReference type="Gene3D" id="3.40.50.720">
    <property type="entry name" value="NAD(P)-binding Rossmann-like Domain"/>
    <property type="match status" value="1"/>
</dbReference>
<dbReference type="OrthoDB" id="419598at2759"/>
<dbReference type="RefSeq" id="XP_013897753.1">
    <property type="nucleotide sequence ID" value="XM_014042299.1"/>
</dbReference>
<dbReference type="PANTHER" id="PTHR47711">
    <property type="entry name" value="PROTEIN PLASTID TRANSCRIPTIONALLY ACTIVE 16, CHLOROPLASTIC"/>
    <property type="match status" value="1"/>
</dbReference>
<protein>
    <recommendedName>
        <fullName evidence="1">NmrA-like domain-containing protein</fullName>
    </recommendedName>
</protein>
<gene>
    <name evidence="2" type="ORF">MNEG_9228</name>
</gene>
<dbReference type="KEGG" id="mng:MNEG_9228"/>
<dbReference type="PANTHER" id="PTHR47711:SF2">
    <property type="entry name" value="PROTEIN PLASTID TRANSCRIPTIONALLY ACTIVE 16, CHLOROPLASTIC"/>
    <property type="match status" value="1"/>
</dbReference>
<dbReference type="InterPro" id="IPR008030">
    <property type="entry name" value="NmrA-like"/>
</dbReference>
<proteinExistence type="predicted"/>
<dbReference type="SUPFAM" id="SSF51735">
    <property type="entry name" value="NAD(P)-binding Rossmann-fold domains"/>
    <property type="match status" value="1"/>
</dbReference>
<organism evidence="2 3">
    <name type="scientific">Monoraphidium neglectum</name>
    <dbReference type="NCBI Taxonomy" id="145388"/>
    <lineage>
        <taxon>Eukaryota</taxon>
        <taxon>Viridiplantae</taxon>
        <taxon>Chlorophyta</taxon>
        <taxon>core chlorophytes</taxon>
        <taxon>Chlorophyceae</taxon>
        <taxon>CS clade</taxon>
        <taxon>Sphaeropleales</taxon>
        <taxon>Selenastraceae</taxon>
        <taxon>Monoraphidium</taxon>
    </lineage>
</organism>
<dbReference type="Pfam" id="PF05368">
    <property type="entry name" value="NmrA"/>
    <property type="match status" value="1"/>
</dbReference>
<feature type="domain" description="NmrA-like" evidence="1">
    <location>
        <begin position="86"/>
        <end position="126"/>
    </location>
</feature>
<reference evidence="2 3" key="1">
    <citation type="journal article" date="2013" name="BMC Genomics">
        <title>Reconstruction of the lipid metabolism for the microalga Monoraphidium neglectum from its genome sequence reveals characteristics suitable for biofuel production.</title>
        <authorList>
            <person name="Bogen C."/>
            <person name="Al-Dilaimi A."/>
            <person name="Albersmeier A."/>
            <person name="Wichmann J."/>
            <person name="Grundmann M."/>
            <person name="Rupp O."/>
            <person name="Lauersen K.J."/>
            <person name="Blifernez-Klassen O."/>
            <person name="Kalinowski J."/>
            <person name="Goesmann A."/>
            <person name="Mussgnug J.H."/>
            <person name="Kruse O."/>
        </authorList>
    </citation>
    <scope>NUCLEOTIDE SEQUENCE [LARGE SCALE GENOMIC DNA]</scope>
    <source>
        <strain evidence="2 3">SAG 48.87</strain>
    </source>
</reference>